<organism evidence="1 2">
    <name type="scientific">Exophiala spinifera</name>
    <dbReference type="NCBI Taxonomy" id="91928"/>
    <lineage>
        <taxon>Eukaryota</taxon>
        <taxon>Fungi</taxon>
        <taxon>Dikarya</taxon>
        <taxon>Ascomycota</taxon>
        <taxon>Pezizomycotina</taxon>
        <taxon>Eurotiomycetes</taxon>
        <taxon>Chaetothyriomycetidae</taxon>
        <taxon>Chaetothyriales</taxon>
        <taxon>Herpotrichiellaceae</taxon>
        <taxon>Exophiala</taxon>
    </lineage>
</organism>
<reference evidence="1 2" key="1">
    <citation type="submission" date="2015-01" db="EMBL/GenBank/DDBJ databases">
        <title>The Genome Sequence of Exophiala spinifera CBS89968.</title>
        <authorList>
            <consortium name="The Broad Institute Genomics Platform"/>
            <person name="Cuomo C."/>
            <person name="de Hoog S."/>
            <person name="Gorbushina A."/>
            <person name="Stielow B."/>
            <person name="Teixiera M."/>
            <person name="Abouelleil A."/>
            <person name="Chapman S.B."/>
            <person name="Priest M."/>
            <person name="Young S.K."/>
            <person name="Wortman J."/>
            <person name="Nusbaum C."/>
            <person name="Birren B."/>
        </authorList>
    </citation>
    <scope>NUCLEOTIDE SEQUENCE [LARGE SCALE GENOMIC DNA]</scope>
    <source>
        <strain evidence="1 2">CBS 89968</strain>
    </source>
</reference>
<dbReference type="AlphaFoldDB" id="A0A0D1ZM77"/>
<protein>
    <submittedName>
        <fullName evidence="1">Uncharacterized protein</fullName>
    </submittedName>
</protein>
<evidence type="ECO:0000313" key="1">
    <source>
        <dbReference type="EMBL" id="KIW13932.1"/>
    </source>
</evidence>
<dbReference type="VEuPathDB" id="FungiDB:PV08_06713"/>
<evidence type="ECO:0000313" key="2">
    <source>
        <dbReference type="Proteomes" id="UP000053328"/>
    </source>
</evidence>
<gene>
    <name evidence="1" type="ORF">PV08_06713</name>
</gene>
<sequence>MSANDPNWPVGYPYVAMEAFTDRGVDLPKDTKGKITQKAPGGWVHVTMPYAVPQRKGWVPAGFLKIGTTRKYGDVKIDTSSPSVSSHPPPIGNSLLTEGAEGSELVWTKLQFPDKNLVVYQRMPVQIQGSTDDDKRITIVVGFPAAGTLPTRVSFEPGIPGHVNLPLGTRVWPVVEMMMDGTPHPNAWARLPGLGPWHDWDRARSWALRIEFQLNDQWQSLGLVSTEDFQPRLASSSSPGAFDTYARGIAMERYLTRIQLNPEHRAQWMYDYGVARVKEQKLEWLTQTITVTDVPSPARTDAASPLKTMIQMQNEYAQLGINAFGTPGQSDRESGRIRQPPRACDSCYLATLSSREIDPTTGNAIDRYPDNITTVCVIKQFNDPNQRDSCERCLLLHRPCTYSRAIEDCPLDTPMVRALLAPREAENQLRSIPDPEISVHRASLG</sequence>
<dbReference type="GeneID" id="27333796"/>
<proteinExistence type="predicted"/>
<dbReference type="HOGENOM" id="CLU_760839_0_0_1"/>
<name>A0A0D1ZM77_9EURO</name>
<dbReference type="RefSeq" id="XP_016234148.1">
    <property type="nucleotide sequence ID" value="XM_016381046.1"/>
</dbReference>
<accession>A0A0D1ZM77</accession>
<dbReference type="STRING" id="91928.A0A0D1ZM77"/>
<dbReference type="EMBL" id="KN847496">
    <property type="protein sequence ID" value="KIW13932.1"/>
    <property type="molecule type" value="Genomic_DNA"/>
</dbReference>
<dbReference type="OrthoDB" id="4160868at2759"/>
<keyword evidence="2" id="KW-1185">Reference proteome</keyword>
<dbReference type="Proteomes" id="UP000053328">
    <property type="component" value="Unassembled WGS sequence"/>
</dbReference>